<evidence type="ECO:0000256" key="3">
    <source>
        <dbReference type="ARBA" id="ARBA00022884"/>
    </source>
</evidence>
<keyword evidence="2 5" id="KW-0819">tRNA processing</keyword>
<evidence type="ECO:0000256" key="1">
    <source>
        <dbReference type="ARBA" id="ARBA00009652"/>
    </source>
</evidence>
<dbReference type="InterPro" id="IPR020103">
    <property type="entry name" value="PsdUridine_synth_cat_dom_sf"/>
</dbReference>
<organism evidence="7">
    <name type="scientific">Candidatus Methanogaster sp. ANME-2c ERB4</name>
    <dbReference type="NCBI Taxonomy" id="2759911"/>
    <lineage>
        <taxon>Archaea</taxon>
        <taxon>Methanobacteriati</taxon>
        <taxon>Methanobacteriota</taxon>
        <taxon>Stenosarchaea group</taxon>
        <taxon>Methanomicrobia</taxon>
        <taxon>Methanosarcinales</taxon>
        <taxon>ANME-2 cluster</taxon>
        <taxon>Candidatus Methanogasteraceae</taxon>
        <taxon>Candidatus Methanogaster</taxon>
    </lineage>
</organism>
<feature type="binding site" evidence="5">
    <location>
        <position position="383"/>
    </location>
    <ligand>
        <name>substrate</name>
    </ligand>
</feature>
<dbReference type="Pfam" id="PF21238">
    <property type="entry name" value="Pus10_C"/>
    <property type="match status" value="1"/>
</dbReference>
<dbReference type="GO" id="GO:0000049">
    <property type="term" value="F:tRNA binding"/>
    <property type="evidence" value="ECO:0007669"/>
    <property type="project" value="InterPro"/>
</dbReference>
<dbReference type="InterPro" id="IPR055174">
    <property type="entry name" value="Pus10_THUMP_arc"/>
</dbReference>
<reference evidence="7" key="1">
    <citation type="submission" date="2020-06" db="EMBL/GenBank/DDBJ databases">
        <title>Unique genomic features of the anaerobic methanotrophic archaea.</title>
        <authorList>
            <person name="Chadwick G.L."/>
            <person name="Skennerton C.T."/>
            <person name="Laso-Perez R."/>
            <person name="Leu A.O."/>
            <person name="Speth D.R."/>
            <person name="Yu H."/>
            <person name="Morgan-Lang C."/>
            <person name="Hatzenpichler R."/>
            <person name="Goudeau D."/>
            <person name="Malmstrom R."/>
            <person name="Brazelton W.J."/>
            <person name="Woyke T."/>
            <person name="Hallam S.J."/>
            <person name="Tyson G.W."/>
            <person name="Wegener G."/>
            <person name="Boetius A."/>
            <person name="Orphan V."/>
        </authorList>
    </citation>
    <scope>NUCLEOTIDE SEQUENCE</scope>
</reference>
<protein>
    <recommendedName>
        <fullName evidence="5">tRNA pseudouridine synthase Pus10</fullName>
        <ecNumber evidence="5">5.4.99.25</ecNumber>
    </recommendedName>
    <alternativeName>
        <fullName evidence="5">tRNA pseudouridine 54/55 synthase</fullName>
        <shortName evidence="5">Psi54/55 synthase</shortName>
    </alternativeName>
</protein>
<evidence type="ECO:0000256" key="5">
    <source>
        <dbReference type="HAMAP-Rule" id="MF_01893"/>
    </source>
</evidence>
<dbReference type="AlphaFoldDB" id="A0A7G9YFK3"/>
<dbReference type="FunFam" id="3.30.70.2510:FF:000001">
    <property type="entry name" value="tRNA pseudouridine synthase Pus10"/>
    <property type="match status" value="1"/>
</dbReference>
<keyword evidence="4 5" id="KW-0413">Isomerase</keyword>
<comment type="catalytic activity">
    <reaction evidence="5">
        <text>uridine(55) in tRNA = pseudouridine(55) in tRNA</text>
        <dbReference type="Rhea" id="RHEA:42532"/>
        <dbReference type="Rhea" id="RHEA-COMP:10101"/>
        <dbReference type="Rhea" id="RHEA-COMP:10102"/>
        <dbReference type="ChEBI" id="CHEBI:65314"/>
        <dbReference type="ChEBI" id="CHEBI:65315"/>
        <dbReference type="EC" id="5.4.99.25"/>
    </reaction>
</comment>
<comment type="function">
    <text evidence="5">Responsible for synthesis of pseudouridine from uracil-54 and uracil-55 in the psi GC loop of transfer RNAs.</text>
</comment>
<dbReference type="SUPFAM" id="SSF55120">
    <property type="entry name" value="Pseudouridine synthase"/>
    <property type="match status" value="1"/>
</dbReference>
<dbReference type="PROSITE" id="PS51165">
    <property type="entry name" value="THUMP"/>
    <property type="match status" value="1"/>
</dbReference>
<name>A0A7G9YFK3_9EURY</name>
<feature type="domain" description="THUMP" evidence="6">
    <location>
        <begin position="70"/>
        <end position="178"/>
    </location>
</feature>
<dbReference type="Gene3D" id="3.30.70.2510">
    <property type="match status" value="1"/>
</dbReference>
<keyword evidence="3 5" id="KW-0694">RNA-binding</keyword>
<dbReference type="InterPro" id="IPR048741">
    <property type="entry name" value="Pus10-like_C"/>
</dbReference>
<comment type="catalytic activity">
    <reaction evidence="5">
        <text>uridine(54) in tRNA = pseudouridine(54) in tRNA</text>
        <dbReference type="Rhea" id="RHEA:57876"/>
        <dbReference type="Rhea" id="RHEA-COMP:10193"/>
        <dbReference type="Rhea" id="RHEA-COMP:14141"/>
        <dbReference type="ChEBI" id="CHEBI:65314"/>
        <dbReference type="ChEBI" id="CHEBI:65315"/>
    </reaction>
</comment>
<accession>A0A7G9YFK3</accession>
<dbReference type="GO" id="GO:0160148">
    <property type="term" value="F:tRNA pseudouridine(55) synthase activity"/>
    <property type="evidence" value="ECO:0007669"/>
    <property type="project" value="UniProtKB-EC"/>
</dbReference>
<evidence type="ECO:0000256" key="4">
    <source>
        <dbReference type="ARBA" id="ARBA00023235"/>
    </source>
</evidence>
<evidence type="ECO:0000256" key="2">
    <source>
        <dbReference type="ARBA" id="ARBA00022694"/>
    </source>
</evidence>
<dbReference type="Gene3D" id="3.30.70.3190">
    <property type="match status" value="1"/>
</dbReference>
<dbReference type="PANTHER" id="PTHR21568:SF0">
    <property type="entry name" value="TRNA PSEUDOURIDINE SYNTHASE PUS10"/>
    <property type="match status" value="1"/>
</dbReference>
<dbReference type="InterPro" id="IPR039894">
    <property type="entry name" value="Pus10-like"/>
</dbReference>
<dbReference type="EMBL" id="MT631217">
    <property type="protein sequence ID" value="QNO46787.1"/>
    <property type="molecule type" value="Genomic_DNA"/>
</dbReference>
<feature type="binding site" evidence="5">
    <location>
        <position position="313"/>
    </location>
    <ligand>
        <name>substrate</name>
    </ligand>
</feature>
<dbReference type="InterPro" id="IPR005912">
    <property type="entry name" value="Pus10"/>
</dbReference>
<proteinExistence type="inferred from homology"/>
<gene>
    <name evidence="5" type="primary">pus10</name>
    <name evidence="7" type="ORF">DEIDBPHB_00036</name>
</gene>
<dbReference type="NCBIfam" id="TIGR01213">
    <property type="entry name" value="pseudo_Pus10arc"/>
    <property type="match status" value="1"/>
</dbReference>
<dbReference type="EC" id="5.4.99.25" evidence="5"/>
<dbReference type="Pfam" id="PF22023">
    <property type="entry name" value="Pus10_THUMP_arc"/>
    <property type="match status" value="1"/>
</dbReference>
<dbReference type="GO" id="GO:0031119">
    <property type="term" value="P:tRNA pseudouridine synthesis"/>
    <property type="evidence" value="ECO:0007669"/>
    <property type="project" value="UniProtKB-UniRule"/>
</dbReference>
<feature type="active site" description="Nucleophile" evidence="5">
    <location>
        <position position="247"/>
    </location>
</feature>
<sequence length="426" mass="46749">MSGDDKTIPDIACAILDEGLICDHCLGRQFAKLSTGLTNRERGAAIRLVLAMTADMAGTGDDGEPMHPDLRIPERCWVCNGIFEELNLWAARAIDAIGGREYETFLVGTRLSGLLSENEELLWEAVGTDHAEPLKSEINREVGKLIASATGKEVNFTEPDIVCLLEISEGAVQLQIGSIYICGRYQKLVRGIPQTRWHCRECRGAGCERCGFTGKMYQESVDELISARVVEAMDAADTTFHGAGREDIDALMLGDGRPFVLEVNEPGIRTTDLKRLTQEINVYCEGKVVVSDLRFVDHQTVRNLKGARHDKVYLATISCAGVDRDTLVSGLCEITGVIRQRTPTRVIHRRADLVRKRTVHSAMLESFAGDFAVVRIECEAGLYVKELIFGDSGRTVPSLAGVVGADVAVTELDVVEVRDAREVVDK</sequence>
<comment type="similarity">
    <text evidence="1 5">Belongs to the pseudouridine synthase Pus10 family.</text>
</comment>
<dbReference type="InterPro" id="IPR004114">
    <property type="entry name" value="THUMP_dom"/>
</dbReference>
<evidence type="ECO:0000259" key="6">
    <source>
        <dbReference type="PROSITE" id="PS51165"/>
    </source>
</evidence>
<evidence type="ECO:0000313" key="7">
    <source>
        <dbReference type="EMBL" id="QNO46787.1"/>
    </source>
</evidence>
<dbReference type="PANTHER" id="PTHR21568">
    <property type="entry name" value="TRNA PSEUDOURIDINE SYNTHASE PUS10"/>
    <property type="match status" value="1"/>
</dbReference>
<dbReference type="HAMAP" id="MF_01893">
    <property type="entry name" value="Pus10_arch"/>
    <property type="match status" value="1"/>
</dbReference>